<proteinExistence type="inferred from homology"/>
<gene>
    <name evidence="3" type="primary">LOC104221486</name>
</gene>
<dbReference type="SUPFAM" id="SSF54518">
    <property type="entry name" value="Tubby C-terminal domain-like"/>
    <property type="match status" value="1"/>
</dbReference>
<comment type="similarity">
    <text evidence="1">Belongs to the LOR family.</text>
</comment>
<dbReference type="PANTHER" id="PTHR31087:SF102">
    <property type="entry name" value="PROTEIN LURP-ONE-RELATED 11-LIKE"/>
    <property type="match status" value="1"/>
</dbReference>
<dbReference type="eggNOG" id="ENOG502RYHC">
    <property type="taxonomic scope" value="Eukaryota"/>
</dbReference>
<dbReference type="STRING" id="4096.A0A1U7W9D0"/>
<organism evidence="2 3">
    <name type="scientific">Nicotiana sylvestris</name>
    <name type="common">Wood tobacco</name>
    <name type="synonym">South American tobacco</name>
    <dbReference type="NCBI Taxonomy" id="4096"/>
    <lineage>
        <taxon>Eukaryota</taxon>
        <taxon>Viridiplantae</taxon>
        <taxon>Streptophyta</taxon>
        <taxon>Embryophyta</taxon>
        <taxon>Tracheophyta</taxon>
        <taxon>Spermatophyta</taxon>
        <taxon>Magnoliopsida</taxon>
        <taxon>eudicotyledons</taxon>
        <taxon>Gunneridae</taxon>
        <taxon>Pentapetalae</taxon>
        <taxon>asterids</taxon>
        <taxon>lamiids</taxon>
        <taxon>Solanales</taxon>
        <taxon>Solanaceae</taxon>
        <taxon>Nicotianoideae</taxon>
        <taxon>Nicotianeae</taxon>
        <taxon>Nicotiana</taxon>
    </lineage>
</organism>
<reference evidence="2" key="1">
    <citation type="journal article" date="2013" name="Genome Biol.">
        <title>Reference genomes and transcriptomes of Nicotiana sylvestris and Nicotiana tomentosiformis.</title>
        <authorList>
            <person name="Sierro N."/>
            <person name="Battey J.N."/>
            <person name="Ouadi S."/>
            <person name="Bovet L."/>
            <person name="Goepfert S."/>
            <person name="Bakaher N."/>
            <person name="Peitsch M.C."/>
            <person name="Ivanov N.V."/>
        </authorList>
    </citation>
    <scope>NUCLEOTIDE SEQUENCE [LARGE SCALE GENOMIC DNA]</scope>
</reference>
<sequence>MTSTRETFTIWMKSLVFHGNGCTVFNSKGEIVFKVDNYQETNSNEVFLVDLYGQVLFSIKKEKLRLFGRWNGYSSGGFKGKPWFQVRRNCKYFSSSGDVICNVNLRCEISIGSSYKIQQTDKKVYPSKWDKPTRVIAFIDIGTACSLMNHVVLPEDQWVSHFKDFNTASNGILTTTVITKHPVTIEFFPGFQYKTMLIGSDVPGKDLIVGFDIFKQLIDQLQIKANRITFKK</sequence>
<keyword evidence="2" id="KW-1185">Reference proteome</keyword>
<dbReference type="InterPro" id="IPR038595">
    <property type="entry name" value="LOR_sf"/>
</dbReference>
<evidence type="ECO:0000313" key="2">
    <source>
        <dbReference type="Proteomes" id="UP000189701"/>
    </source>
</evidence>
<protein>
    <submittedName>
        <fullName evidence="3">Uncharacterized protein LOC104221486</fullName>
    </submittedName>
</protein>
<dbReference type="InterPro" id="IPR007612">
    <property type="entry name" value="LOR"/>
</dbReference>
<evidence type="ECO:0000256" key="1">
    <source>
        <dbReference type="ARBA" id="ARBA00005437"/>
    </source>
</evidence>
<dbReference type="RefSeq" id="XP_009770855.1">
    <property type="nucleotide sequence ID" value="XM_009772553.1"/>
</dbReference>
<name>A0A1U7W9D0_NICSY</name>
<dbReference type="Proteomes" id="UP000189701">
    <property type="component" value="Unplaced"/>
</dbReference>
<dbReference type="Pfam" id="PF04525">
    <property type="entry name" value="LOR"/>
    <property type="match status" value="1"/>
</dbReference>
<dbReference type="PANTHER" id="PTHR31087">
    <property type="match status" value="1"/>
</dbReference>
<reference evidence="3" key="2">
    <citation type="submission" date="2025-08" db="UniProtKB">
        <authorList>
            <consortium name="RefSeq"/>
        </authorList>
    </citation>
    <scope>IDENTIFICATION</scope>
    <source>
        <tissue evidence="3">Leaf</tissue>
    </source>
</reference>
<accession>A0A1U7W9D0</accession>
<dbReference type="InterPro" id="IPR025659">
    <property type="entry name" value="Tubby-like_C"/>
</dbReference>
<evidence type="ECO:0000313" key="3">
    <source>
        <dbReference type="RefSeq" id="XP_009770855.1"/>
    </source>
</evidence>
<dbReference type="AlphaFoldDB" id="A0A1U7W9D0"/>
<dbReference type="Gene3D" id="2.40.160.200">
    <property type="entry name" value="LURP1-related"/>
    <property type="match status" value="1"/>
</dbReference>